<comment type="subcellular location">
    <subcellularLocation>
        <location evidence="1 14">Cytoplasm</location>
    </subcellularLocation>
</comment>
<dbReference type="SUPFAM" id="SSF48371">
    <property type="entry name" value="ARM repeat"/>
    <property type="match status" value="1"/>
</dbReference>
<gene>
    <name evidence="16" type="ORF">SKAU_G00040980</name>
</gene>
<reference evidence="16" key="1">
    <citation type="journal article" date="2023" name="Science">
        <title>Genome structures resolve the early diversification of teleost fishes.</title>
        <authorList>
            <person name="Parey E."/>
            <person name="Louis A."/>
            <person name="Montfort J."/>
            <person name="Bouchez O."/>
            <person name="Roques C."/>
            <person name="Iampietro C."/>
            <person name="Lluch J."/>
            <person name="Castinel A."/>
            <person name="Donnadieu C."/>
            <person name="Desvignes T."/>
            <person name="Floi Bucao C."/>
            <person name="Jouanno E."/>
            <person name="Wen M."/>
            <person name="Mejri S."/>
            <person name="Dirks R."/>
            <person name="Jansen H."/>
            <person name="Henkel C."/>
            <person name="Chen W.J."/>
            <person name="Zahm M."/>
            <person name="Cabau C."/>
            <person name="Klopp C."/>
            <person name="Thompson A.W."/>
            <person name="Robinson-Rechavi M."/>
            <person name="Braasch I."/>
            <person name="Lecointre G."/>
            <person name="Bobe J."/>
            <person name="Postlethwait J.H."/>
            <person name="Berthelot C."/>
            <person name="Roest Crollius H."/>
            <person name="Guiguen Y."/>
        </authorList>
    </citation>
    <scope>NUCLEOTIDE SEQUENCE</scope>
    <source>
        <strain evidence="16">WJC10195</strain>
    </source>
</reference>
<keyword evidence="4 14" id="KW-0963">Cytoplasm</keyword>
<dbReference type="Pfam" id="PF17900">
    <property type="entry name" value="Peptidase_M1_N"/>
    <property type="match status" value="1"/>
</dbReference>
<proteinExistence type="inferred from homology"/>
<feature type="binding site" evidence="12">
    <location>
        <begin position="266"/>
        <end position="271"/>
    </location>
    <ligand>
        <name>a peptide</name>
        <dbReference type="ChEBI" id="CHEBI:60466"/>
    </ligand>
</feature>
<accession>A0A9Q1J8G8</accession>
<evidence type="ECO:0000256" key="3">
    <source>
        <dbReference type="ARBA" id="ARBA00010136"/>
    </source>
</evidence>
<dbReference type="PRINTS" id="PR00756">
    <property type="entry name" value="ALADIPTASE"/>
</dbReference>
<evidence type="ECO:0000256" key="14">
    <source>
        <dbReference type="RuleBase" id="RU361141"/>
    </source>
</evidence>
<keyword evidence="9 13" id="KW-0862">Zinc</keyword>
<comment type="cofactor">
    <cofactor evidence="13 14">
        <name>Zn(2+)</name>
        <dbReference type="ChEBI" id="CHEBI:29105"/>
    </cofactor>
    <text evidence="13 14">Binds 1 zinc ion per subunit.</text>
</comment>
<dbReference type="GO" id="GO:0070006">
    <property type="term" value="F:metalloaminopeptidase activity"/>
    <property type="evidence" value="ECO:0007669"/>
    <property type="project" value="UniProtKB-ARBA"/>
</dbReference>
<dbReference type="SMART" id="SM01263">
    <property type="entry name" value="Leuk-A4-hydro_C"/>
    <property type="match status" value="1"/>
</dbReference>
<feature type="binding site" evidence="13">
    <location>
        <position position="318"/>
    </location>
    <ligand>
        <name>Zn(2+)</name>
        <dbReference type="ChEBI" id="CHEBI:29105"/>
        <note>catalytic</note>
    </ligand>
</feature>
<dbReference type="GO" id="GO:0004463">
    <property type="term" value="F:leukotriene-A4 hydrolase activity"/>
    <property type="evidence" value="ECO:0007669"/>
    <property type="project" value="UniProtKB-EC"/>
</dbReference>
<dbReference type="FunFam" id="2.60.40.1730:FF:000004">
    <property type="entry name" value="Leukotriene A(4) hydrolase"/>
    <property type="match status" value="1"/>
</dbReference>
<dbReference type="InterPro" id="IPR045357">
    <property type="entry name" value="Aminopeptidase_N-like_N"/>
</dbReference>
<dbReference type="InterPro" id="IPR042097">
    <property type="entry name" value="Aminopeptidase_N-like_N_sf"/>
</dbReference>
<dbReference type="SUPFAM" id="SSF55486">
    <property type="entry name" value="Metalloproteases ('zincins'), catalytic domain"/>
    <property type="match status" value="1"/>
</dbReference>
<dbReference type="GO" id="GO:0004301">
    <property type="term" value="F:epoxide hydrolase activity"/>
    <property type="evidence" value="ECO:0007669"/>
    <property type="project" value="TreeGrafter"/>
</dbReference>
<dbReference type="InterPro" id="IPR038502">
    <property type="entry name" value="M1_LTA-4_hydro/amino_C_sf"/>
</dbReference>
<comment type="similarity">
    <text evidence="3 14">Belongs to the peptidase M1 family.</text>
</comment>
<dbReference type="AlphaFoldDB" id="A0A9Q1J8G8"/>
<evidence type="ECO:0000256" key="4">
    <source>
        <dbReference type="ARBA" id="ARBA00022490"/>
    </source>
</evidence>
<dbReference type="GO" id="GO:0005634">
    <property type="term" value="C:nucleus"/>
    <property type="evidence" value="ECO:0007669"/>
    <property type="project" value="TreeGrafter"/>
</dbReference>
<protein>
    <recommendedName>
        <fullName evidence="14">Leukotriene A(4) hydrolase</fullName>
        <shortName evidence="14">LTA-4 hydrolase</shortName>
        <ecNumber evidence="14">3.3.2.6</ecNumber>
    </recommendedName>
</protein>
<evidence type="ECO:0000256" key="12">
    <source>
        <dbReference type="PIRSR" id="PIRSR612777-2"/>
    </source>
</evidence>
<keyword evidence="10 14" id="KW-0482">Metalloprotease</keyword>
<keyword evidence="8 14" id="KW-0378">Hydrolase</keyword>
<dbReference type="Gene3D" id="3.30.2010.30">
    <property type="match status" value="1"/>
</dbReference>
<evidence type="ECO:0000313" key="16">
    <source>
        <dbReference type="EMBL" id="KAJ8373518.1"/>
    </source>
</evidence>
<feature type="binding site" evidence="12">
    <location>
        <begin position="134"/>
        <end position="136"/>
    </location>
    <ligand>
        <name>a peptide</name>
        <dbReference type="ChEBI" id="CHEBI:60466"/>
    </ligand>
</feature>
<keyword evidence="7 14" id="KW-0434">Leukotriene biosynthesis</keyword>
<feature type="active site" description="Proton donor" evidence="11">
    <location>
        <position position="383"/>
    </location>
</feature>
<feature type="binding site" evidence="13">
    <location>
        <position position="299"/>
    </location>
    <ligand>
        <name>Zn(2+)</name>
        <dbReference type="ChEBI" id="CHEBI:29105"/>
        <note>catalytic</note>
    </ligand>
</feature>
<feature type="binding site" evidence="13">
    <location>
        <position position="295"/>
    </location>
    <ligand>
        <name>Zn(2+)</name>
        <dbReference type="ChEBI" id="CHEBI:29105"/>
        <note>catalytic</note>
    </ligand>
</feature>
<feature type="domain" description="Peptidase M1 leukotriene A4 hydrolase/aminopeptidase C-terminal" evidence="15">
    <location>
        <begin position="463"/>
        <end position="607"/>
    </location>
</feature>
<comment type="caution">
    <text evidence="16">The sequence shown here is derived from an EMBL/GenBank/DDBJ whole genome shotgun (WGS) entry which is preliminary data.</text>
</comment>
<dbReference type="GO" id="GO:0019370">
    <property type="term" value="P:leukotriene biosynthetic process"/>
    <property type="evidence" value="ECO:0007669"/>
    <property type="project" value="UniProtKB-KW"/>
</dbReference>
<dbReference type="Pfam" id="PF09127">
    <property type="entry name" value="Leuk-A4-hydro_C"/>
    <property type="match status" value="1"/>
</dbReference>
<dbReference type="Gene3D" id="1.10.390.10">
    <property type="entry name" value="Neutral Protease Domain 2"/>
    <property type="match status" value="1"/>
</dbReference>
<feature type="active site" description="Proton acceptor" evidence="11">
    <location>
        <position position="296"/>
    </location>
</feature>
<dbReference type="Gene3D" id="1.25.40.320">
    <property type="entry name" value="Peptidase M1, leukotriene A4 hydrolase/aminopeptidase C-terminal domain"/>
    <property type="match status" value="1"/>
</dbReference>
<dbReference type="InterPro" id="IPR012777">
    <property type="entry name" value="LTA4H"/>
</dbReference>
<dbReference type="InterPro" id="IPR015211">
    <property type="entry name" value="Peptidase_M1_C"/>
</dbReference>
<dbReference type="InterPro" id="IPR049980">
    <property type="entry name" value="LTA4H_cat"/>
</dbReference>
<name>A0A9Q1J8G8_SYNKA</name>
<sequence length="617" mass="69756">MGPVADPSSFCSLAKCITKHLNLTFRVDFDSHVIKGKVALTIEVLEDKFSSLILDTKDLEISSVTANGQAANFSLGTQHSFSGTPLEITLPFVLSRGQHVIVEVTYETSPKASALQWLKSEQTAGKKHPYLFSQCQATHCRSMVPCQDTPSVKHTYYAQVSVPRELVALMSALRDGQEPDPQDNNRTIYRFRQTVPMPSYLIALVVGALENREIGPRTRVWSEKELVDQSAYEFAETESMLKTAEQLAGPYVWGQYDILVLPPSFPYGGMENPCLTYVTPTLLAGDRSLSNVIAHEISHSWTGNLVTNKTWEHFWLNEGHTVYLERMIGRSLESEQFRQFKAIGGWKELQESVNTFGAENPLTNLVPNLHEVNTDEAFSSVPYEKGFALLYHLEELMGGPEVFMGFIKSYIQLFAYNSVTTEEWKSYLFTYFKDKVDILNKVDWAGWMHTPGMPPVKPQYDTTLADACIALCKRWIQAKDADLAGFSEADVKALSSHQLIEFLALLLQENPIPLSHAKRMQEVYNLNAINNAEIRFRWLRVCMRAEWEEAVPLAFKMATEQGRMKFTRPLFRGLYNFEKFRAEAVSTFIKHRGAMHPVTAALVAKDLKVTQDQATGF</sequence>
<dbReference type="Pfam" id="PF01433">
    <property type="entry name" value="Peptidase_M1"/>
    <property type="match status" value="1"/>
</dbReference>
<dbReference type="GO" id="GO:0006508">
    <property type="term" value="P:proteolysis"/>
    <property type="evidence" value="ECO:0007669"/>
    <property type="project" value="UniProtKB-KW"/>
</dbReference>
<evidence type="ECO:0000313" key="17">
    <source>
        <dbReference type="Proteomes" id="UP001152622"/>
    </source>
</evidence>
<keyword evidence="6 13" id="KW-0479">Metal-binding</keyword>
<dbReference type="InterPro" id="IPR016024">
    <property type="entry name" value="ARM-type_fold"/>
</dbReference>
<dbReference type="FunFam" id="1.25.40.320:FF:000001">
    <property type="entry name" value="Leukotriene A(4) hydrolase"/>
    <property type="match status" value="1"/>
</dbReference>
<dbReference type="GO" id="GO:0043171">
    <property type="term" value="P:peptide catabolic process"/>
    <property type="evidence" value="ECO:0007669"/>
    <property type="project" value="TreeGrafter"/>
</dbReference>
<organism evidence="16 17">
    <name type="scientific">Synaphobranchus kaupii</name>
    <name type="common">Kaup's arrowtooth eel</name>
    <dbReference type="NCBI Taxonomy" id="118154"/>
    <lineage>
        <taxon>Eukaryota</taxon>
        <taxon>Metazoa</taxon>
        <taxon>Chordata</taxon>
        <taxon>Craniata</taxon>
        <taxon>Vertebrata</taxon>
        <taxon>Euteleostomi</taxon>
        <taxon>Actinopterygii</taxon>
        <taxon>Neopterygii</taxon>
        <taxon>Teleostei</taxon>
        <taxon>Anguilliformes</taxon>
        <taxon>Synaphobranchidae</taxon>
        <taxon>Synaphobranchus</taxon>
    </lineage>
</organism>
<dbReference type="FunFam" id="1.10.390.10:FF:000003">
    <property type="entry name" value="Leukotriene A(4) hydrolase"/>
    <property type="match status" value="1"/>
</dbReference>
<dbReference type="Gene3D" id="2.60.40.1730">
    <property type="entry name" value="tricorn interacting facor f3 domain"/>
    <property type="match status" value="1"/>
</dbReference>
<dbReference type="Proteomes" id="UP001152622">
    <property type="component" value="Chromosome 2"/>
</dbReference>
<evidence type="ECO:0000256" key="9">
    <source>
        <dbReference type="ARBA" id="ARBA00022833"/>
    </source>
</evidence>
<dbReference type="GO" id="GO:0008270">
    <property type="term" value="F:zinc ion binding"/>
    <property type="evidence" value="ECO:0007669"/>
    <property type="project" value="InterPro"/>
</dbReference>
<evidence type="ECO:0000256" key="13">
    <source>
        <dbReference type="PIRSR" id="PIRSR612777-3"/>
    </source>
</evidence>
<dbReference type="InterPro" id="IPR001930">
    <property type="entry name" value="Peptidase_M1"/>
</dbReference>
<dbReference type="FunFam" id="3.30.2010.30:FF:000001">
    <property type="entry name" value="Leukotriene A(4) hydrolase"/>
    <property type="match status" value="1"/>
</dbReference>
<dbReference type="CDD" id="cd09599">
    <property type="entry name" value="M1_LTA4H"/>
    <property type="match status" value="1"/>
</dbReference>
<evidence type="ECO:0000256" key="8">
    <source>
        <dbReference type="ARBA" id="ARBA00022801"/>
    </source>
</evidence>
<evidence type="ECO:0000256" key="2">
    <source>
        <dbReference type="ARBA" id="ARBA00004716"/>
    </source>
</evidence>
<comment type="pathway">
    <text evidence="2 14">Lipid metabolism; leukotriene B4 biosynthesis.</text>
</comment>
<dbReference type="SUPFAM" id="SSF63737">
    <property type="entry name" value="Leukotriene A4 hydrolase N-terminal domain"/>
    <property type="match status" value="1"/>
</dbReference>
<evidence type="ECO:0000256" key="6">
    <source>
        <dbReference type="ARBA" id="ARBA00022723"/>
    </source>
</evidence>
<dbReference type="EMBL" id="JAINUF010000002">
    <property type="protein sequence ID" value="KAJ8373518.1"/>
    <property type="molecule type" value="Genomic_DNA"/>
</dbReference>
<dbReference type="InterPro" id="IPR034015">
    <property type="entry name" value="M1_LTA4H"/>
</dbReference>
<evidence type="ECO:0000256" key="1">
    <source>
        <dbReference type="ARBA" id="ARBA00004496"/>
    </source>
</evidence>
<comment type="catalytic activity">
    <reaction evidence="14">
        <text>leukotriene A4 + H2O = leukotriene B4</text>
        <dbReference type="Rhea" id="RHEA:22324"/>
        <dbReference type="ChEBI" id="CHEBI:15377"/>
        <dbReference type="ChEBI" id="CHEBI:57461"/>
        <dbReference type="ChEBI" id="CHEBI:57463"/>
        <dbReference type="EC" id="3.3.2.6"/>
    </reaction>
</comment>
<dbReference type="PANTHER" id="PTHR45726">
    <property type="entry name" value="LEUKOTRIENE A-4 HYDROLASE"/>
    <property type="match status" value="1"/>
</dbReference>
<evidence type="ECO:0000256" key="11">
    <source>
        <dbReference type="PIRSR" id="PIRSR612777-1"/>
    </source>
</evidence>
<dbReference type="EC" id="3.3.2.6" evidence="14"/>
<dbReference type="InterPro" id="IPR027268">
    <property type="entry name" value="Peptidase_M4/M1_CTD_sf"/>
</dbReference>
<dbReference type="NCBIfam" id="TIGR02411">
    <property type="entry name" value="leuko_A4_hydro"/>
    <property type="match status" value="1"/>
</dbReference>
<dbReference type="InterPro" id="IPR014782">
    <property type="entry name" value="Peptidase_M1_dom"/>
</dbReference>
<evidence type="ECO:0000256" key="10">
    <source>
        <dbReference type="ARBA" id="ARBA00023049"/>
    </source>
</evidence>
<dbReference type="PANTHER" id="PTHR45726:SF3">
    <property type="entry name" value="LEUKOTRIENE A-4 HYDROLASE"/>
    <property type="match status" value="1"/>
</dbReference>
<evidence type="ECO:0000259" key="15">
    <source>
        <dbReference type="SMART" id="SM01263"/>
    </source>
</evidence>
<dbReference type="OrthoDB" id="79562at2759"/>
<feature type="binding site" evidence="12">
    <location>
        <begin position="563"/>
        <end position="565"/>
    </location>
    <ligand>
        <name>a peptide</name>
        <dbReference type="ChEBI" id="CHEBI:60466"/>
    </ligand>
</feature>
<evidence type="ECO:0000256" key="5">
    <source>
        <dbReference type="ARBA" id="ARBA00022670"/>
    </source>
</evidence>
<keyword evidence="5 14" id="KW-0645">Protease</keyword>
<dbReference type="GO" id="GO:0005829">
    <property type="term" value="C:cytosol"/>
    <property type="evidence" value="ECO:0007669"/>
    <property type="project" value="TreeGrafter"/>
</dbReference>
<keyword evidence="17" id="KW-1185">Reference proteome</keyword>
<evidence type="ECO:0000256" key="7">
    <source>
        <dbReference type="ARBA" id="ARBA00022751"/>
    </source>
</evidence>